<keyword evidence="4" id="KW-1185">Reference proteome</keyword>
<dbReference type="InterPro" id="IPR011008">
    <property type="entry name" value="Dimeric_a/b-barrel"/>
</dbReference>
<reference evidence="3 4" key="1">
    <citation type="submission" date="2019-08" db="EMBL/GenBank/DDBJ databases">
        <title>Genome of Luteibaculum oceani JCM 18817.</title>
        <authorList>
            <person name="Bowman J.P."/>
        </authorList>
    </citation>
    <scope>NUCLEOTIDE SEQUENCE [LARGE SCALE GENOMIC DNA]</scope>
    <source>
        <strain evidence="3 4">JCM 18817</strain>
    </source>
</reference>
<evidence type="ECO:0000259" key="2">
    <source>
        <dbReference type="Pfam" id="PF03795"/>
    </source>
</evidence>
<gene>
    <name evidence="3" type="ORF">FRX97_12020</name>
</gene>
<dbReference type="Proteomes" id="UP000321168">
    <property type="component" value="Unassembled WGS sequence"/>
</dbReference>
<dbReference type="AlphaFoldDB" id="A0A5C6USN3"/>
<dbReference type="OrthoDB" id="8481699at2"/>
<comment type="similarity">
    <text evidence="1">Belongs to the YciI family.</text>
</comment>
<dbReference type="RefSeq" id="WP_147015472.1">
    <property type="nucleotide sequence ID" value="NZ_VORB01000016.1"/>
</dbReference>
<sequence length="163" mass="18290">MKYFFPVFLLAVIINISACKQSPPSADKEHHHSEIPKFDSLKAKAYGADDYGMKTYVMAFLYKGENRSTNPDTTAKMQRAHMDNIKRLSEEGKLVMAGPFLDSKDLRGIYIFDVSDTVEAAALTRTDPAIQSGWLTRKLKPWYGSAAIKELSTIHKTIAKESI</sequence>
<feature type="domain" description="YCII-related" evidence="2">
    <location>
        <begin position="58"/>
        <end position="142"/>
    </location>
</feature>
<evidence type="ECO:0000313" key="3">
    <source>
        <dbReference type="EMBL" id="TXC75241.1"/>
    </source>
</evidence>
<accession>A0A5C6USN3</accession>
<protein>
    <recommendedName>
        <fullName evidence="2">YCII-related domain-containing protein</fullName>
    </recommendedName>
</protein>
<dbReference type="Pfam" id="PF03795">
    <property type="entry name" value="YCII"/>
    <property type="match status" value="1"/>
</dbReference>
<proteinExistence type="inferred from homology"/>
<comment type="caution">
    <text evidence="3">The sequence shown here is derived from an EMBL/GenBank/DDBJ whole genome shotgun (WGS) entry which is preliminary data.</text>
</comment>
<dbReference type="Gene3D" id="3.30.70.1060">
    <property type="entry name" value="Dimeric alpha+beta barrel"/>
    <property type="match status" value="1"/>
</dbReference>
<dbReference type="InterPro" id="IPR005545">
    <property type="entry name" value="YCII"/>
</dbReference>
<evidence type="ECO:0000313" key="4">
    <source>
        <dbReference type="Proteomes" id="UP000321168"/>
    </source>
</evidence>
<name>A0A5C6USN3_9FLAO</name>
<dbReference type="SUPFAM" id="SSF54909">
    <property type="entry name" value="Dimeric alpha+beta barrel"/>
    <property type="match status" value="1"/>
</dbReference>
<evidence type="ECO:0000256" key="1">
    <source>
        <dbReference type="ARBA" id="ARBA00007689"/>
    </source>
</evidence>
<dbReference type="EMBL" id="VORB01000016">
    <property type="protein sequence ID" value="TXC75241.1"/>
    <property type="molecule type" value="Genomic_DNA"/>
</dbReference>
<organism evidence="3 4">
    <name type="scientific">Luteibaculum oceani</name>
    <dbReference type="NCBI Taxonomy" id="1294296"/>
    <lineage>
        <taxon>Bacteria</taxon>
        <taxon>Pseudomonadati</taxon>
        <taxon>Bacteroidota</taxon>
        <taxon>Flavobacteriia</taxon>
        <taxon>Flavobacteriales</taxon>
        <taxon>Luteibaculaceae</taxon>
        <taxon>Luteibaculum</taxon>
    </lineage>
</organism>